<dbReference type="AlphaFoldDB" id="A0AAD5MZS2"/>
<evidence type="ECO:0000313" key="2">
    <source>
        <dbReference type="Proteomes" id="UP001196413"/>
    </source>
</evidence>
<sequence>MNCGATCSFRLNLKTMCPEDRSIRKKECKGSAGKTVLHTYNEKPQILGLFLRYDSVNKEQTLKN</sequence>
<name>A0AAD5MZS2_PARTN</name>
<proteinExistence type="predicted"/>
<dbReference type="EMBL" id="JAHQIW010002926">
    <property type="protein sequence ID" value="KAJ1356824.1"/>
    <property type="molecule type" value="Genomic_DNA"/>
</dbReference>
<gene>
    <name evidence="1" type="ORF">KIN20_014633</name>
</gene>
<protein>
    <submittedName>
        <fullName evidence="1">Uncharacterized protein</fullName>
    </submittedName>
</protein>
<accession>A0AAD5MZS2</accession>
<reference evidence="1" key="1">
    <citation type="submission" date="2021-06" db="EMBL/GenBank/DDBJ databases">
        <title>Parelaphostrongylus tenuis whole genome reference sequence.</title>
        <authorList>
            <person name="Garwood T.J."/>
            <person name="Larsen P.A."/>
            <person name="Fountain-Jones N.M."/>
            <person name="Garbe J.R."/>
            <person name="Macchietto M.G."/>
            <person name="Kania S.A."/>
            <person name="Gerhold R.W."/>
            <person name="Richards J.E."/>
            <person name="Wolf T.M."/>
        </authorList>
    </citation>
    <scope>NUCLEOTIDE SEQUENCE</scope>
    <source>
        <strain evidence="1">MNPRO001-30</strain>
        <tissue evidence="1">Meninges</tissue>
    </source>
</reference>
<keyword evidence="2" id="KW-1185">Reference proteome</keyword>
<comment type="caution">
    <text evidence="1">The sequence shown here is derived from an EMBL/GenBank/DDBJ whole genome shotgun (WGS) entry which is preliminary data.</text>
</comment>
<evidence type="ECO:0000313" key="1">
    <source>
        <dbReference type="EMBL" id="KAJ1356824.1"/>
    </source>
</evidence>
<organism evidence="1 2">
    <name type="scientific">Parelaphostrongylus tenuis</name>
    <name type="common">Meningeal worm</name>
    <dbReference type="NCBI Taxonomy" id="148309"/>
    <lineage>
        <taxon>Eukaryota</taxon>
        <taxon>Metazoa</taxon>
        <taxon>Ecdysozoa</taxon>
        <taxon>Nematoda</taxon>
        <taxon>Chromadorea</taxon>
        <taxon>Rhabditida</taxon>
        <taxon>Rhabditina</taxon>
        <taxon>Rhabditomorpha</taxon>
        <taxon>Strongyloidea</taxon>
        <taxon>Metastrongylidae</taxon>
        <taxon>Parelaphostrongylus</taxon>
    </lineage>
</organism>
<dbReference type="Proteomes" id="UP001196413">
    <property type="component" value="Unassembled WGS sequence"/>
</dbReference>